<protein>
    <submittedName>
        <fullName evidence="1">Pglyrp1 isoform X3</fullName>
    </submittedName>
</protein>
<comment type="caution">
    <text evidence="1">The sequence shown here is derived from an EMBL/GenBank/DDBJ whole genome shotgun (WGS) entry which is preliminary data.</text>
</comment>
<dbReference type="AlphaFoldDB" id="A0A3M7STD4"/>
<proteinExistence type="predicted"/>
<reference evidence="1 2" key="1">
    <citation type="journal article" date="2018" name="Sci. Rep.">
        <title>Genomic signatures of local adaptation to the degree of environmental predictability in rotifers.</title>
        <authorList>
            <person name="Franch-Gras L."/>
            <person name="Hahn C."/>
            <person name="Garcia-Roger E.M."/>
            <person name="Carmona M.J."/>
            <person name="Serra M."/>
            <person name="Gomez A."/>
        </authorList>
    </citation>
    <scope>NUCLEOTIDE SEQUENCE [LARGE SCALE GENOMIC DNA]</scope>
    <source>
        <strain evidence="1">HYR1</strain>
    </source>
</reference>
<accession>A0A3M7STD4</accession>
<dbReference type="EMBL" id="REGN01000798">
    <property type="protein sequence ID" value="RNA38969.1"/>
    <property type="molecule type" value="Genomic_DNA"/>
</dbReference>
<dbReference type="Gene3D" id="3.40.630.40">
    <property type="entry name" value="Zn-dependent exopeptidases"/>
    <property type="match status" value="1"/>
</dbReference>
<sequence>MLASFSNDPSLSNVVYGFKNYTELELGNLNILLSVPHDGSLRPPEIPNRENDLNGNLKNDKNTRRFTKSLKNELEILFFTHQDIKLIPFVLYNNLHRIKMDPNRDLENCCHITNQDAHTAYKDYHSMIEICFRKNFVLSNNFDQGLILDIHGNSHEEQWIELGYLLKKSDLENDKLSNSLNTSIRSMASKSFLSLEEMIRGEKVSLGSLIETKSNIKVVPSPGFKSPKEGNYYSGGFITECHGSFYDTSKRLNSIQIELPMWMRTDKYIEFSAKHIAKAIFEFYELHSLNSLKI</sequence>
<name>A0A3M7STD4_BRAPC</name>
<dbReference type="Proteomes" id="UP000276133">
    <property type="component" value="Unassembled WGS sequence"/>
</dbReference>
<evidence type="ECO:0000313" key="1">
    <source>
        <dbReference type="EMBL" id="RNA38969.1"/>
    </source>
</evidence>
<gene>
    <name evidence="1" type="ORF">BpHYR1_041646</name>
</gene>
<keyword evidence="2" id="KW-1185">Reference proteome</keyword>
<organism evidence="1 2">
    <name type="scientific">Brachionus plicatilis</name>
    <name type="common">Marine rotifer</name>
    <name type="synonym">Brachionus muelleri</name>
    <dbReference type="NCBI Taxonomy" id="10195"/>
    <lineage>
        <taxon>Eukaryota</taxon>
        <taxon>Metazoa</taxon>
        <taxon>Spiralia</taxon>
        <taxon>Gnathifera</taxon>
        <taxon>Rotifera</taxon>
        <taxon>Eurotatoria</taxon>
        <taxon>Monogononta</taxon>
        <taxon>Pseudotrocha</taxon>
        <taxon>Ploima</taxon>
        <taxon>Brachionidae</taxon>
        <taxon>Brachionus</taxon>
    </lineage>
</organism>
<evidence type="ECO:0000313" key="2">
    <source>
        <dbReference type="Proteomes" id="UP000276133"/>
    </source>
</evidence>
<dbReference type="OrthoDB" id="71260at2759"/>